<dbReference type="AlphaFoldDB" id="A0A285R340"/>
<sequence length="218" mass="23073">MTAMNAWRSDKAAYLMTDTAIVDTTTGKITAFTPKTTTVSARDWHAAIGVTGRLFPGDLQLELSKLQLHSFAELIAALPPILQAIEDGLPDEGRPPLGLVIASWTPDEGPAVRCLANVGEGVLFPNGYPAGRVCLIDYWLTGNADHPALMTAGKVENPDDGDAIAAEIIAAQRAEPFAEIGCHAVGGAAYVSRVGEIGIATWQVAEWPEDRVGERIAA</sequence>
<protein>
    <submittedName>
        <fullName evidence="1">Uncharacterized protein</fullName>
    </submittedName>
</protein>
<keyword evidence="2" id="KW-1185">Reference proteome</keyword>
<accession>A0A285R340</accession>
<proteinExistence type="predicted"/>
<evidence type="ECO:0000313" key="2">
    <source>
        <dbReference type="Proteomes" id="UP000219494"/>
    </source>
</evidence>
<dbReference type="RefSeq" id="WP_097065189.1">
    <property type="nucleotide sequence ID" value="NZ_OBMI01000004.1"/>
</dbReference>
<reference evidence="1 2" key="1">
    <citation type="submission" date="2017-07" db="EMBL/GenBank/DDBJ databases">
        <authorList>
            <person name="Sun Z.S."/>
            <person name="Albrecht U."/>
            <person name="Echele G."/>
            <person name="Lee C.C."/>
        </authorList>
    </citation>
    <scope>NUCLEOTIDE SEQUENCE [LARGE SCALE GENOMIC DNA]</scope>
    <source>
        <strain evidence="1 2">CGMCC 1.12672</strain>
    </source>
</reference>
<organism evidence="1 2">
    <name type="scientific">Sphingomonas guangdongensis</name>
    <dbReference type="NCBI Taxonomy" id="1141890"/>
    <lineage>
        <taxon>Bacteria</taxon>
        <taxon>Pseudomonadati</taxon>
        <taxon>Pseudomonadota</taxon>
        <taxon>Alphaproteobacteria</taxon>
        <taxon>Sphingomonadales</taxon>
        <taxon>Sphingomonadaceae</taxon>
        <taxon>Sphingomonas</taxon>
    </lineage>
</organism>
<evidence type="ECO:0000313" key="1">
    <source>
        <dbReference type="EMBL" id="SOB88294.1"/>
    </source>
</evidence>
<dbReference type="EMBL" id="OBMI01000004">
    <property type="protein sequence ID" value="SOB88294.1"/>
    <property type="molecule type" value="Genomic_DNA"/>
</dbReference>
<gene>
    <name evidence="1" type="ORF">SAMN06297144_3445</name>
</gene>
<name>A0A285R340_9SPHN</name>
<dbReference type="Proteomes" id="UP000219494">
    <property type="component" value="Unassembled WGS sequence"/>
</dbReference>